<dbReference type="GO" id="GO:0007059">
    <property type="term" value="P:chromosome segregation"/>
    <property type="evidence" value="ECO:0007669"/>
    <property type="project" value="TreeGrafter"/>
</dbReference>
<feature type="domain" description="ParB-like N-terminal" evidence="2">
    <location>
        <begin position="10"/>
        <end position="96"/>
    </location>
</feature>
<dbReference type="EMBL" id="RJSF01000047">
    <property type="protein sequence ID" value="RNM11864.1"/>
    <property type="molecule type" value="Genomic_DNA"/>
</dbReference>
<dbReference type="GO" id="GO:0045881">
    <property type="term" value="P:positive regulation of sporulation resulting in formation of a cellular spore"/>
    <property type="evidence" value="ECO:0007669"/>
    <property type="project" value="TreeGrafter"/>
</dbReference>
<reference evidence="3 4" key="1">
    <citation type="submission" date="2018-11" db="EMBL/GenBank/DDBJ databases">
        <authorList>
            <person name="Li F."/>
        </authorList>
    </citation>
    <scope>NUCLEOTIDE SEQUENCE [LARGE SCALE GENOMIC DNA]</scope>
    <source>
        <strain evidence="3 4">Gsoil 818</strain>
    </source>
</reference>
<dbReference type="Pfam" id="PF02195">
    <property type="entry name" value="ParB_N"/>
    <property type="match status" value="1"/>
</dbReference>
<protein>
    <recommendedName>
        <fullName evidence="2">ParB-like N-terminal domain-containing protein</fullName>
    </recommendedName>
</protein>
<dbReference type="InterPro" id="IPR036086">
    <property type="entry name" value="ParB/Sulfiredoxin_sf"/>
</dbReference>
<dbReference type="PANTHER" id="PTHR33375">
    <property type="entry name" value="CHROMOSOME-PARTITIONING PROTEIN PARB-RELATED"/>
    <property type="match status" value="1"/>
</dbReference>
<dbReference type="RefSeq" id="WP_123225099.1">
    <property type="nucleotide sequence ID" value="NZ_RJSF01000047.1"/>
</dbReference>
<comment type="caution">
    <text evidence="3">The sequence shown here is derived from an EMBL/GenBank/DDBJ whole genome shotgun (WGS) entry which is preliminary data.</text>
</comment>
<keyword evidence="4" id="KW-1185">Reference proteome</keyword>
<evidence type="ECO:0000313" key="4">
    <source>
        <dbReference type="Proteomes" id="UP000279994"/>
    </source>
</evidence>
<dbReference type="OrthoDB" id="3176965at2"/>
<dbReference type="PANTHER" id="PTHR33375:SF1">
    <property type="entry name" value="CHROMOSOME-PARTITIONING PROTEIN PARB-RELATED"/>
    <property type="match status" value="1"/>
</dbReference>
<evidence type="ECO:0000256" key="1">
    <source>
        <dbReference type="SAM" id="MobiDB-lite"/>
    </source>
</evidence>
<accession>A0A3N0GHB6</accession>
<organism evidence="3 4">
    <name type="scientific">Nocardioides pocheonensis</name>
    <dbReference type="NCBI Taxonomy" id="661485"/>
    <lineage>
        <taxon>Bacteria</taxon>
        <taxon>Bacillati</taxon>
        <taxon>Actinomycetota</taxon>
        <taxon>Actinomycetes</taxon>
        <taxon>Propionibacteriales</taxon>
        <taxon>Nocardioidaceae</taxon>
        <taxon>Nocardioides</taxon>
    </lineage>
</organism>
<dbReference type="Proteomes" id="UP000279994">
    <property type="component" value="Unassembled WGS sequence"/>
</dbReference>
<gene>
    <name evidence="3" type="ORF">EFL26_22260</name>
</gene>
<dbReference type="SUPFAM" id="SSF110849">
    <property type="entry name" value="ParB/Sulfiredoxin"/>
    <property type="match status" value="1"/>
</dbReference>
<feature type="region of interest" description="Disordered" evidence="1">
    <location>
        <begin position="119"/>
        <end position="155"/>
    </location>
</feature>
<dbReference type="GO" id="GO:0005694">
    <property type="term" value="C:chromosome"/>
    <property type="evidence" value="ECO:0007669"/>
    <property type="project" value="TreeGrafter"/>
</dbReference>
<proteinExistence type="predicted"/>
<sequence length="330" mass="36857">MSEHDGHIELERRIDSIVVGNRHRQHPEDDIEPLMMSIRKLGLLQPVTITPDGVLVCGARRLEAVKRLGWRTLKVWVRSGISDELNGLLAQNDENEQRKPLTPLEQTALFRELKELMREDGKRRQEASRFGVDSESDEADGAAAAAAPRGQGDTRRQAAEAVTGKASYNMLEQISAIERVAADRGLPDTVRKIAQAELENIERGGDVKPAYFTVLAAKELIAVDDTPMPSGPATSEELEQLAREAQERLRQNRVRGGTKSKPKKTSSAHRSLRAFVLTWGDLDGWSRFYNPTEIASQIKANDWEMFERVLAETITFADEVRELRSAPISA</sequence>
<dbReference type="InterPro" id="IPR050336">
    <property type="entry name" value="Chromosome_partition/occlusion"/>
</dbReference>
<evidence type="ECO:0000259" key="2">
    <source>
        <dbReference type="SMART" id="SM00470"/>
    </source>
</evidence>
<dbReference type="AlphaFoldDB" id="A0A3N0GHB6"/>
<evidence type="ECO:0000313" key="3">
    <source>
        <dbReference type="EMBL" id="RNM11864.1"/>
    </source>
</evidence>
<dbReference type="Gene3D" id="3.90.1530.30">
    <property type="match status" value="1"/>
</dbReference>
<name>A0A3N0GHB6_9ACTN</name>
<dbReference type="SMART" id="SM00470">
    <property type="entry name" value="ParB"/>
    <property type="match status" value="1"/>
</dbReference>
<dbReference type="InterPro" id="IPR003115">
    <property type="entry name" value="ParB_N"/>
</dbReference>